<keyword evidence="2" id="KW-0547">Nucleotide-binding</keyword>
<feature type="non-terminal residue" evidence="6">
    <location>
        <position position="1"/>
    </location>
</feature>
<keyword evidence="3" id="KW-0067">ATP-binding</keyword>
<evidence type="ECO:0000256" key="2">
    <source>
        <dbReference type="ARBA" id="ARBA00022741"/>
    </source>
</evidence>
<comment type="caution">
    <text evidence="6">The sequence shown here is derived from an EMBL/GenBank/DDBJ whole genome shotgun (WGS) entry which is preliminary data.</text>
</comment>
<dbReference type="GO" id="GO:0005737">
    <property type="term" value="C:cytoplasm"/>
    <property type="evidence" value="ECO:0007669"/>
    <property type="project" value="TreeGrafter"/>
</dbReference>
<dbReference type="PANTHER" id="PTHR10745">
    <property type="entry name" value="GLYCYL-TRNA SYNTHETASE/DNA POLYMERASE SUBUNIT GAMMA-2"/>
    <property type="match status" value="1"/>
</dbReference>
<dbReference type="GO" id="GO:0005524">
    <property type="term" value="F:ATP binding"/>
    <property type="evidence" value="ECO:0007669"/>
    <property type="project" value="UniProtKB-KW"/>
</dbReference>
<evidence type="ECO:0000313" key="6">
    <source>
        <dbReference type="EMBL" id="GAG94690.1"/>
    </source>
</evidence>
<dbReference type="PANTHER" id="PTHR10745:SF8">
    <property type="entry name" value="DNA POLYMERASE SUBUNIT GAMMA-2, MITOCHONDRIAL"/>
    <property type="match status" value="1"/>
</dbReference>
<dbReference type="EMBL" id="BART01028904">
    <property type="protein sequence ID" value="GAG94690.1"/>
    <property type="molecule type" value="Genomic_DNA"/>
</dbReference>
<proteinExistence type="predicted"/>
<reference evidence="6" key="1">
    <citation type="journal article" date="2014" name="Front. Microbiol.">
        <title>High frequency of phylogenetically diverse reductive dehalogenase-homologous genes in deep subseafloor sedimentary metagenomes.</title>
        <authorList>
            <person name="Kawai M."/>
            <person name="Futagami T."/>
            <person name="Toyoda A."/>
            <person name="Takaki Y."/>
            <person name="Nishi S."/>
            <person name="Hori S."/>
            <person name="Arai W."/>
            <person name="Tsubouchi T."/>
            <person name="Morono Y."/>
            <person name="Uchiyama I."/>
            <person name="Ito T."/>
            <person name="Fujiyama A."/>
            <person name="Inagaki F."/>
            <person name="Takami H."/>
        </authorList>
    </citation>
    <scope>NUCLEOTIDE SEQUENCE</scope>
    <source>
        <strain evidence="6">Expedition CK06-06</strain>
    </source>
</reference>
<organism evidence="6">
    <name type="scientific">marine sediment metagenome</name>
    <dbReference type="NCBI Taxonomy" id="412755"/>
    <lineage>
        <taxon>unclassified sequences</taxon>
        <taxon>metagenomes</taxon>
        <taxon>ecological metagenomes</taxon>
    </lineage>
</organism>
<keyword evidence="4" id="KW-0030">Aminoacyl-tRNA synthetase</keyword>
<dbReference type="InterPro" id="IPR006195">
    <property type="entry name" value="aa-tRNA-synth_II"/>
</dbReference>
<dbReference type="InterPro" id="IPR027031">
    <property type="entry name" value="Gly-tRNA_synthase/POLG2"/>
</dbReference>
<evidence type="ECO:0000256" key="4">
    <source>
        <dbReference type="ARBA" id="ARBA00023146"/>
    </source>
</evidence>
<evidence type="ECO:0000256" key="3">
    <source>
        <dbReference type="ARBA" id="ARBA00022840"/>
    </source>
</evidence>
<dbReference type="GO" id="GO:0006426">
    <property type="term" value="P:glycyl-tRNA aminoacylation"/>
    <property type="evidence" value="ECO:0007669"/>
    <property type="project" value="TreeGrafter"/>
</dbReference>
<keyword evidence="1" id="KW-0436">Ligase</keyword>
<accession>X1BI51</accession>
<dbReference type="AlphaFoldDB" id="X1BI51"/>
<dbReference type="PROSITE" id="PS50862">
    <property type="entry name" value="AA_TRNA_LIGASE_II"/>
    <property type="match status" value="1"/>
</dbReference>
<feature type="domain" description="Aminoacyl-transfer RNA synthetases class-II family profile" evidence="5">
    <location>
        <begin position="41"/>
        <end position="239"/>
    </location>
</feature>
<dbReference type="Gene3D" id="3.30.930.10">
    <property type="entry name" value="Bira Bifunctional Protein, Domain 2"/>
    <property type="match status" value="1"/>
</dbReference>
<evidence type="ECO:0000256" key="1">
    <source>
        <dbReference type="ARBA" id="ARBA00022598"/>
    </source>
</evidence>
<evidence type="ECO:0000259" key="5">
    <source>
        <dbReference type="PROSITE" id="PS50862"/>
    </source>
</evidence>
<dbReference type="SUPFAM" id="SSF55681">
    <property type="entry name" value="Class II aaRS and biotin synthetases"/>
    <property type="match status" value="1"/>
</dbReference>
<dbReference type="InterPro" id="IPR045864">
    <property type="entry name" value="aa-tRNA-synth_II/BPL/LPL"/>
</dbReference>
<dbReference type="Pfam" id="PF00587">
    <property type="entry name" value="tRNA-synt_2b"/>
    <property type="match status" value="1"/>
</dbReference>
<protein>
    <recommendedName>
        <fullName evidence="5">Aminoacyl-transfer RNA synthetases class-II family profile domain-containing protein</fullName>
    </recommendedName>
</protein>
<name>X1BI51_9ZZZZ</name>
<dbReference type="GO" id="GO:0004820">
    <property type="term" value="F:glycine-tRNA ligase activity"/>
    <property type="evidence" value="ECO:0007669"/>
    <property type="project" value="TreeGrafter"/>
</dbReference>
<dbReference type="InterPro" id="IPR002314">
    <property type="entry name" value="aa-tRNA-synt_IIb"/>
</dbReference>
<sequence>KKDAEKRAKEIIEKLGKGGKKKEEQKKEEVKLEQKKISIEELANFCKEKGFVYQSGEIYGGFAGFWDFGHLGVELNNNIKKEWWNFHVRQREDMVGIDGSIITHPKVWEASGHVDSFNDVLAVCKKCKKPNKFDKFELDKAVCQFCGGEVDKKNAKSLGMMMKTQIGPDSNTNVLSYLRPETAQLIFTNFKDVVENARMKLPFGIAQIGKAFRNEIAPRDFLFRTREFEQMEVEYFIREKDPCPYKIPNEKILIYSAEAQEKIKSQR</sequence>
<dbReference type="PRINTS" id="PR01043">
    <property type="entry name" value="TRNASYNTHGLY"/>
</dbReference>
<gene>
    <name evidence="6" type="ORF">S01H4_50841</name>
</gene>